<feature type="non-terminal residue" evidence="1">
    <location>
        <position position="1"/>
    </location>
</feature>
<dbReference type="EMBL" id="GEDG01042204">
    <property type="protein sequence ID" value="JAP06230.1"/>
    <property type="molecule type" value="Transcribed_RNA"/>
</dbReference>
<protein>
    <submittedName>
        <fullName evidence="1">Putative ovule protein</fullName>
    </submittedName>
</protein>
<evidence type="ECO:0000313" key="1">
    <source>
        <dbReference type="EMBL" id="JAP06230.1"/>
    </source>
</evidence>
<organism evidence="1">
    <name type="scientific">Solanum chacoense</name>
    <name type="common">Chaco potato</name>
    <dbReference type="NCBI Taxonomy" id="4108"/>
    <lineage>
        <taxon>Eukaryota</taxon>
        <taxon>Viridiplantae</taxon>
        <taxon>Streptophyta</taxon>
        <taxon>Embryophyta</taxon>
        <taxon>Tracheophyta</taxon>
        <taxon>Spermatophyta</taxon>
        <taxon>Magnoliopsida</taxon>
        <taxon>eudicotyledons</taxon>
        <taxon>Gunneridae</taxon>
        <taxon>Pentapetalae</taxon>
        <taxon>asterids</taxon>
        <taxon>lamiids</taxon>
        <taxon>Solanales</taxon>
        <taxon>Solanaceae</taxon>
        <taxon>Solanoideae</taxon>
        <taxon>Solaneae</taxon>
        <taxon>Solanum</taxon>
    </lineage>
</organism>
<proteinExistence type="predicted"/>
<name>A0A0V0GFV3_SOLCH</name>
<sequence length="60" mass="6944">SIRVRITLKTNKSSHKYPTATFIQLYKSSIIIINITYAHSLTLKKSQISYAKSDMNLEHF</sequence>
<accession>A0A0V0GFV3</accession>
<reference evidence="1" key="1">
    <citation type="submission" date="2015-12" db="EMBL/GenBank/DDBJ databases">
        <title>Gene expression during late stages of embryo sac development: a critical building block for successful pollen-pistil interactions.</title>
        <authorList>
            <person name="Liu Y."/>
            <person name="Joly V."/>
            <person name="Sabar M."/>
            <person name="Matton D.P."/>
        </authorList>
    </citation>
    <scope>NUCLEOTIDE SEQUENCE</scope>
</reference>
<dbReference type="AlphaFoldDB" id="A0A0V0GFV3"/>